<keyword evidence="13" id="KW-0406">Ion transport</keyword>
<feature type="transmembrane region" description="Helical" evidence="15">
    <location>
        <begin position="58"/>
        <end position="79"/>
    </location>
</feature>
<dbReference type="InterPro" id="IPR018303">
    <property type="entry name" value="ATPase_P-typ_P_site"/>
</dbReference>
<dbReference type="Gene3D" id="2.70.150.10">
    <property type="entry name" value="Calcium-transporting ATPase, cytoplasmic transduction domain A"/>
    <property type="match status" value="1"/>
</dbReference>
<dbReference type="Pfam" id="PF00122">
    <property type="entry name" value="E1-E2_ATPase"/>
    <property type="match status" value="1"/>
</dbReference>
<name>A0ABU3NNB0_9CHLR</name>
<dbReference type="Gene3D" id="3.40.50.1000">
    <property type="entry name" value="HAD superfamily/HAD-like"/>
    <property type="match status" value="1"/>
</dbReference>
<keyword evidence="4 15" id="KW-1003">Cell membrane</keyword>
<evidence type="ECO:0000256" key="1">
    <source>
        <dbReference type="ARBA" id="ARBA00004651"/>
    </source>
</evidence>
<keyword evidence="3" id="KW-0813">Transport</keyword>
<dbReference type="InterPro" id="IPR059000">
    <property type="entry name" value="ATPase_P-type_domA"/>
</dbReference>
<evidence type="ECO:0000256" key="15">
    <source>
        <dbReference type="RuleBase" id="RU362081"/>
    </source>
</evidence>
<comment type="subcellular location">
    <subcellularLocation>
        <location evidence="1">Cell membrane</location>
        <topology evidence="1">Multi-pass membrane protein</topology>
    </subcellularLocation>
</comment>
<dbReference type="Proteomes" id="UP001254165">
    <property type="component" value="Unassembled WGS sequence"/>
</dbReference>
<comment type="similarity">
    <text evidence="2 15">Belongs to the cation transport ATPase (P-type) (TC 3.A.3) family. Type IB subfamily.</text>
</comment>
<feature type="compositionally biased region" description="Basic and acidic residues" evidence="16">
    <location>
        <begin position="1"/>
        <end position="35"/>
    </location>
</feature>
<keyword evidence="14 15" id="KW-0472">Membrane</keyword>
<evidence type="ECO:0000256" key="11">
    <source>
        <dbReference type="ARBA" id="ARBA00022967"/>
    </source>
</evidence>
<feature type="transmembrane region" description="Helical" evidence="15">
    <location>
        <begin position="91"/>
        <end position="113"/>
    </location>
</feature>
<feature type="transmembrane region" description="Helical" evidence="15">
    <location>
        <begin position="672"/>
        <end position="693"/>
    </location>
</feature>
<feature type="transmembrane region" description="Helical" evidence="15">
    <location>
        <begin position="125"/>
        <end position="143"/>
    </location>
</feature>
<evidence type="ECO:0000313" key="18">
    <source>
        <dbReference type="EMBL" id="MDT8898334.1"/>
    </source>
</evidence>
<evidence type="ECO:0000256" key="6">
    <source>
        <dbReference type="ARBA" id="ARBA00022692"/>
    </source>
</evidence>
<proteinExistence type="inferred from homology"/>
<dbReference type="SUPFAM" id="SSF81653">
    <property type="entry name" value="Calcium ATPase, transduction domain A"/>
    <property type="match status" value="1"/>
</dbReference>
<evidence type="ECO:0000256" key="7">
    <source>
        <dbReference type="ARBA" id="ARBA00022723"/>
    </source>
</evidence>
<reference evidence="18 19" key="1">
    <citation type="submission" date="2023-07" db="EMBL/GenBank/DDBJ databases">
        <title>Novel species of Thermanaerothrix with wide hydrolytic capabilities.</title>
        <authorList>
            <person name="Zayulina K.S."/>
            <person name="Podosokorskaya O.A."/>
            <person name="Elcheninov A.G."/>
        </authorList>
    </citation>
    <scope>NUCLEOTIDE SEQUENCE [LARGE SCALE GENOMIC DNA]</scope>
    <source>
        <strain evidence="18 19">4228-RoL</strain>
    </source>
</reference>
<feature type="domain" description="P-type ATPase A" evidence="17">
    <location>
        <begin position="185"/>
        <end position="286"/>
    </location>
</feature>
<dbReference type="InterPro" id="IPR008250">
    <property type="entry name" value="ATPase_P-typ_transduc_dom_A_sf"/>
</dbReference>
<dbReference type="SFLD" id="SFLDG00002">
    <property type="entry name" value="C1.7:_P-type_atpase_like"/>
    <property type="match status" value="1"/>
</dbReference>
<feature type="transmembrane region" description="Helical" evidence="15">
    <location>
        <begin position="645"/>
        <end position="666"/>
    </location>
</feature>
<dbReference type="InterPro" id="IPR044492">
    <property type="entry name" value="P_typ_ATPase_HD_dom"/>
</dbReference>
<keyword evidence="19" id="KW-1185">Reference proteome</keyword>
<dbReference type="InterPro" id="IPR001757">
    <property type="entry name" value="P_typ_ATPase"/>
</dbReference>
<evidence type="ECO:0000256" key="14">
    <source>
        <dbReference type="ARBA" id="ARBA00023136"/>
    </source>
</evidence>
<dbReference type="SFLD" id="SFLDS00003">
    <property type="entry name" value="Haloacid_Dehalogenase"/>
    <property type="match status" value="1"/>
</dbReference>
<organism evidence="18 19">
    <name type="scientific">Thermanaerothrix solaris</name>
    <dbReference type="NCBI Taxonomy" id="3058434"/>
    <lineage>
        <taxon>Bacteria</taxon>
        <taxon>Bacillati</taxon>
        <taxon>Chloroflexota</taxon>
        <taxon>Anaerolineae</taxon>
        <taxon>Anaerolineales</taxon>
        <taxon>Anaerolineaceae</taxon>
        <taxon>Thermanaerothrix</taxon>
    </lineage>
</organism>
<evidence type="ECO:0000256" key="5">
    <source>
        <dbReference type="ARBA" id="ARBA00022553"/>
    </source>
</evidence>
<dbReference type="PANTHER" id="PTHR43520:SF5">
    <property type="entry name" value="CATION-TRANSPORTING P-TYPE ATPASE-RELATED"/>
    <property type="match status" value="1"/>
</dbReference>
<dbReference type="PANTHER" id="PTHR43520">
    <property type="entry name" value="ATP7, ISOFORM B"/>
    <property type="match status" value="1"/>
</dbReference>
<feature type="region of interest" description="Disordered" evidence="16">
    <location>
        <begin position="1"/>
        <end position="47"/>
    </location>
</feature>
<keyword evidence="9 15" id="KW-0067">ATP-binding</keyword>
<keyword evidence="11" id="KW-1278">Translocase</keyword>
<dbReference type="SFLD" id="SFLDF00027">
    <property type="entry name" value="p-type_atpase"/>
    <property type="match status" value="1"/>
</dbReference>
<evidence type="ECO:0000256" key="12">
    <source>
        <dbReference type="ARBA" id="ARBA00022989"/>
    </source>
</evidence>
<dbReference type="PRINTS" id="PR00119">
    <property type="entry name" value="CATATPASE"/>
</dbReference>
<accession>A0ABU3NNB0</accession>
<comment type="caution">
    <text evidence="18">The sequence shown here is derived from an EMBL/GenBank/DDBJ whole genome shotgun (WGS) entry which is preliminary data.</text>
</comment>
<evidence type="ECO:0000256" key="9">
    <source>
        <dbReference type="ARBA" id="ARBA00022840"/>
    </source>
</evidence>
<evidence type="ECO:0000313" key="19">
    <source>
        <dbReference type="Proteomes" id="UP001254165"/>
    </source>
</evidence>
<dbReference type="NCBIfam" id="TIGR01494">
    <property type="entry name" value="ATPase_P-type"/>
    <property type="match status" value="1"/>
</dbReference>
<dbReference type="InterPro" id="IPR023298">
    <property type="entry name" value="ATPase_P-typ_TM_dom_sf"/>
</dbReference>
<protein>
    <submittedName>
        <fullName evidence="18">Heavy metal translocating P-type ATPase</fullName>
    </submittedName>
</protein>
<feature type="transmembrane region" description="Helical" evidence="15">
    <location>
        <begin position="336"/>
        <end position="363"/>
    </location>
</feature>
<keyword evidence="6 15" id="KW-0812">Transmembrane</keyword>
<evidence type="ECO:0000256" key="16">
    <source>
        <dbReference type="SAM" id="MobiDB-lite"/>
    </source>
</evidence>
<dbReference type="InterPro" id="IPR023299">
    <property type="entry name" value="ATPase_P-typ_cyto_dom_N"/>
</dbReference>
<keyword evidence="12 15" id="KW-1133">Transmembrane helix</keyword>
<evidence type="ECO:0000256" key="2">
    <source>
        <dbReference type="ARBA" id="ARBA00006024"/>
    </source>
</evidence>
<evidence type="ECO:0000256" key="4">
    <source>
        <dbReference type="ARBA" id="ARBA00022475"/>
    </source>
</evidence>
<dbReference type="NCBIfam" id="TIGR01525">
    <property type="entry name" value="ATPase-IB_hvy"/>
    <property type="match status" value="1"/>
</dbReference>
<keyword evidence="8 15" id="KW-0547">Nucleotide-binding</keyword>
<keyword evidence="5" id="KW-0597">Phosphoprotein</keyword>
<dbReference type="EMBL" id="JAUHMF010000002">
    <property type="protein sequence ID" value="MDT8898334.1"/>
    <property type="molecule type" value="Genomic_DNA"/>
</dbReference>
<feature type="transmembrane region" description="Helical" evidence="15">
    <location>
        <begin position="302"/>
        <end position="324"/>
    </location>
</feature>
<dbReference type="Gene3D" id="3.40.1110.10">
    <property type="entry name" value="Calcium-transporting ATPase, cytoplasmic domain N"/>
    <property type="match status" value="1"/>
</dbReference>
<dbReference type="SUPFAM" id="SSF81665">
    <property type="entry name" value="Calcium ATPase, transmembrane domain M"/>
    <property type="match status" value="1"/>
</dbReference>
<dbReference type="PROSITE" id="PS00154">
    <property type="entry name" value="ATPASE_E1_E2"/>
    <property type="match status" value="1"/>
</dbReference>
<feature type="transmembrane region" description="Helical" evidence="15">
    <location>
        <begin position="149"/>
        <end position="167"/>
    </location>
</feature>
<dbReference type="InterPro" id="IPR036412">
    <property type="entry name" value="HAD-like_sf"/>
</dbReference>
<gene>
    <name evidence="18" type="ORF">QYE77_08645</name>
</gene>
<keyword evidence="10" id="KW-0460">Magnesium</keyword>
<evidence type="ECO:0000256" key="10">
    <source>
        <dbReference type="ARBA" id="ARBA00022842"/>
    </source>
</evidence>
<evidence type="ECO:0000259" key="17">
    <source>
        <dbReference type="Pfam" id="PF00122"/>
    </source>
</evidence>
<evidence type="ECO:0000256" key="8">
    <source>
        <dbReference type="ARBA" id="ARBA00022741"/>
    </source>
</evidence>
<sequence>MEHHHHEPPHERKLTPDQGSREHAQGQGHPIEHERSPHKHATHQVDHHGHEQLFRRRFWGSLMLSIPVLLYSPALQRWLGFRMPEFPASEWIPLAFAAAVFIYGGVPFLRMAVPELRNRQPGMMMLISLAITVAFVYSVLAQVTRLEEGFFWELVTLIDIMLLGHWLEMRSIRQASGALNELARLLPDTAERIDAEGNVETIPVSALRPGDLVLVRPGTSIPADGEVVEGESSVNESMLTGESRPVKKGIGDKVIAGTLNGEGSLRVRVMAVGEQTALAGIMRLVEQAQRSKSHTQVLADRAAGWLFYIALGVALLTALVWSLAVGFNVEVLKRVVSVLVVACPHALGLAVPLVVTITTTLGARNGILIRDRLALEIVRQVDVVVFDKTGTLTEGRFGIVGIKTVAGMDEASALALAAAIESDSEHLIAQALRHTAHQRGLILPKISSFEAIKGRGVRALYDGKEVYVGGPRLLEMLHLDLPEEIAAFTRAEEAKARTVVYLCADSQVWAAFAVADTLRPQSREAVQRLHQMGIEVAMLTGDSLAVAKAVAEDLGIDRFYAEVLPEDKERKIAELQSQGKRVAMVGDGVNDAPALVRADVGIAIGAGTDVAIESAGIILIHSNPLDVVSVITLSRASYRKMIENLVWATGYNVFALPLAAGALAPWNLFLSPALAALLMSLSTLIVALNAQLLRRTRLN</sequence>
<evidence type="ECO:0000256" key="13">
    <source>
        <dbReference type="ARBA" id="ARBA00023065"/>
    </source>
</evidence>
<dbReference type="InterPro" id="IPR027256">
    <property type="entry name" value="P-typ_ATPase_IB"/>
</dbReference>
<keyword evidence="7 15" id="KW-0479">Metal-binding</keyword>
<evidence type="ECO:0000256" key="3">
    <source>
        <dbReference type="ARBA" id="ARBA00022448"/>
    </source>
</evidence>
<dbReference type="RefSeq" id="WP_315624993.1">
    <property type="nucleotide sequence ID" value="NZ_JAUHMF010000002.1"/>
</dbReference>
<dbReference type="NCBIfam" id="TIGR01511">
    <property type="entry name" value="ATPase-IB1_Cu"/>
    <property type="match status" value="1"/>
</dbReference>
<dbReference type="Pfam" id="PF00702">
    <property type="entry name" value="Hydrolase"/>
    <property type="match status" value="1"/>
</dbReference>
<dbReference type="SUPFAM" id="SSF56784">
    <property type="entry name" value="HAD-like"/>
    <property type="match status" value="1"/>
</dbReference>
<dbReference type="PRINTS" id="PR00943">
    <property type="entry name" value="CUATPASE"/>
</dbReference>
<dbReference type="InterPro" id="IPR023214">
    <property type="entry name" value="HAD_sf"/>
</dbReference>